<proteinExistence type="inferred from homology"/>
<evidence type="ECO:0000259" key="5">
    <source>
        <dbReference type="Pfam" id="PF17681"/>
    </source>
</evidence>
<dbReference type="PANTHER" id="PTHR19302">
    <property type="entry name" value="GAMMA TUBULIN COMPLEX PROTEIN"/>
    <property type="match status" value="1"/>
</dbReference>
<reference evidence="6 7" key="1">
    <citation type="journal article" date="2022" name="Nat. Plants">
        <title>Genomes of leafy and leafless Platanthera orchids illuminate the evolution of mycoheterotrophy.</title>
        <authorList>
            <person name="Li M.H."/>
            <person name="Liu K.W."/>
            <person name="Li Z."/>
            <person name="Lu H.C."/>
            <person name="Ye Q.L."/>
            <person name="Zhang D."/>
            <person name="Wang J.Y."/>
            <person name="Li Y.F."/>
            <person name="Zhong Z.M."/>
            <person name="Liu X."/>
            <person name="Yu X."/>
            <person name="Liu D.K."/>
            <person name="Tu X.D."/>
            <person name="Liu B."/>
            <person name="Hao Y."/>
            <person name="Liao X.Y."/>
            <person name="Jiang Y.T."/>
            <person name="Sun W.H."/>
            <person name="Chen J."/>
            <person name="Chen Y.Q."/>
            <person name="Ai Y."/>
            <person name="Zhai J.W."/>
            <person name="Wu S.S."/>
            <person name="Zhou Z."/>
            <person name="Hsiao Y.Y."/>
            <person name="Wu W.L."/>
            <person name="Chen Y.Y."/>
            <person name="Lin Y.F."/>
            <person name="Hsu J.L."/>
            <person name="Li C.Y."/>
            <person name="Wang Z.W."/>
            <person name="Zhao X."/>
            <person name="Zhong W.Y."/>
            <person name="Ma X.K."/>
            <person name="Ma L."/>
            <person name="Huang J."/>
            <person name="Chen G.Z."/>
            <person name="Huang M.Z."/>
            <person name="Huang L."/>
            <person name="Peng D.H."/>
            <person name="Luo Y.B."/>
            <person name="Zou S.Q."/>
            <person name="Chen S.P."/>
            <person name="Lan S."/>
            <person name="Tsai W.C."/>
            <person name="Van de Peer Y."/>
            <person name="Liu Z.J."/>
        </authorList>
    </citation>
    <scope>NUCLEOTIDE SEQUENCE [LARGE SCALE GENOMIC DNA]</scope>
    <source>
        <strain evidence="6">Lor288</strain>
    </source>
</reference>
<gene>
    <name evidence="6" type="ORF">KSP40_PGU012307</name>
</gene>
<dbReference type="EMBL" id="JBBWWR010000015">
    <property type="protein sequence ID" value="KAK8949866.1"/>
    <property type="molecule type" value="Genomic_DNA"/>
</dbReference>
<evidence type="ECO:0000256" key="1">
    <source>
        <dbReference type="ARBA" id="ARBA00022490"/>
    </source>
</evidence>
<evidence type="ECO:0000256" key="4">
    <source>
        <dbReference type="RuleBase" id="RU363050"/>
    </source>
</evidence>
<keyword evidence="3 4" id="KW-0206">Cytoskeleton</keyword>
<evidence type="ECO:0000313" key="7">
    <source>
        <dbReference type="Proteomes" id="UP001412067"/>
    </source>
</evidence>
<comment type="similarity">
    <text evidence="4">Belongs to the TUBGCP family.</text>
</comment>
<keyword evidence="2 4" id="KW-0493">Microtubule</keyword>
<sequence>MAGDNTVHALLEKMIQSASSPYLSILERWVYEGVINDPHGEFFIAENKSLQKESLTLDYDAKYWQQRYSLKDNIPSFLSSAAGMILTTGKYLNVMRECGHNFQVPPSENSKLTNCWSDHHYLECVKVAYVSASCELLNLVKEKYDLIGKFRSMKRYFLLDQICRVIFWSILWTLLWTNLLRGLKTYLLRSFSLSLSLPSARVLLQPIHIMRS</sequence>
<accession>A0ABR2LSJ3</accession>
<dbReference type="InterPro" id="IPR041470">
    <property type="entry name" value="GCP_N"/>
</dbReference>
<dbReference type="Proteomes" id="UP001412067">
    <property type="component" value="Unassembled WGS sequence"/>
</dbReference>
<evidence type="ECO:0000256" key="2">
    <source>
        <dbReference type="ARBA" id="ARBA00022701"/>
    </source>
</evidence>
<comment type="subcellular location">
    <subcellularLocation>
        <location evidence="4">Cytoplasm</location>
        <location evidence="4">Cytoskeleton</location>
        <location evidence="4">Microtubule organizing center</location>
    </subcellularLocation>
</comment>
<comment type="caution">
    <text evidence="6">The sequence shown here is derived from an EMBL/GenBank/DDBJ whole genome shotgun (WGS) entry which is preliminary data.</text>
</comment>
<dbReference type="PANTHER" id="PTHR19302:SF13">
    <property type="entry name" value="GAMMA-TUBULIN COMPLEX COMPONENT 2"/>
    <property type="match status" value="1"/>
</dbReference>
<evidence type="ECO:0000313" key="6">
    <source>
        <dbReference type="EMBL" id="KAK8949866.1"/>
    </source>
</evidence>
<keyword evidence="1 4" id="KW-0963">Cytoplasm</keyword>
<dbReference type="InterPro" id="IPR007259">
    <property type="entry name" value="GCP"/>
</dbReference>
<evidence type="ECO:0000256" key="3">
    <source>
        <dbReference type="ARBA" id="ARBA00023212"/>
    </source>
</evidence>
<name>A0ABR2LSJ3_9ASPA</name>
<organism evidence="6 7">
    <name type="scientific">Platanthera guangdongensis</name>
    <dbReference type="NCBI Taxonomy" id="2320717"/>
    <lineage>
        <taxon>Eukaryota</taxon>
        <taxon>Viridiplantae</taxon>
        <taxon>Streptophyta</taxon>
        <taxon>Embryophyta</taxon>
        <taxon>Tracheophyta</taxon>
        <taxon>Spermatophyta</taxon>
        <taxon>Magnoliopsida</taxon>
        <taxon>Liliopsida</taxon>
        <taxon>Asparagales</taxon>
        <taxon>Orchidaceae</taxon>
        <taxon>Orchidoideae</taxon>
        <taxon>Orchideae</taxon>
        <taxon>Orchidinae</taxon>
        <taxon>Platanthera</taxon>
    </lineage>
</organism>
<protein>
    <recommendedName>
        <fullName evidence="4">Gamma-tubulin complex component</fullName>
    </recommendedName>
</protein>
<dbReference type="Pfam" id="PF17681">
    <property type="entry name" value="GCP_N_terminal"/>
    <property type="match status" value="1"/>
</dbReference>
<keyword evidence="7" id="KW-1185">Reference proteome</keyword>
<feature type="domain" description="Gamma tubulin complex component protein N-terminal" evidence="5">
    <location>
        <begin position="2"/>
        <end position="143"/>
    </location>
</feature>
<comment type="function">
    <text evidence="4">Component of the gamma-tubulin ring complex (gTuRC) which mediates microtubule nucleation.</text>
</comment>